<protein>
    <submittedName>
        <fullName evidence="1">Uncharacterized protein</fullName>
    </submittedName>
</protein>
<proteinExistence type="predicted"/>
<name>A0A238XZW9_9RHOB</name>
<evidence type="ECO:0000313" key="1">
    <source>
        <dbReference type="EMBL" id="SNR64098.1"/>
    </source>
</evidence>
<keyword evidence="2" id="KW-1185">Reference proteome</keyword>
<sequence>MTLRIISECDLLLTRAGVFEREVEGILSREGLRIRAPTIKSLQEIDILSQSIQSIALLLEAMQGSMSEDDSLALHELVARIPLRDMAMRLAGAENEVVSDSFTEF</sequence>
<dbReference type="Proteomes" id="UP000198417">
    <property type="component" value="Unassembled WGS sequence"/>
</dbReference>
<organism evidence="1 2">
    <name type="scientific">Puniceibacterium sediminis</name>
    <dbReference type="NCBI Taxonomy" id="1608407"/>
    <lineage>
        <taxon>Bacteria</taxon>
        <taxon>Pseudomonadati</taxon>
        <taxon>Pseudomonadota</taxon>
        <taxon>Alphaproteobacteria</taxon>
        <taxon>Rhodobacterales</taxon>
        <taxon>Paracoccaceae</taxon>
        <taxon>Puniceibacterium</taxon>
    </lineage>
</organism>
<dbReference type="EMBL" id="FZNN01000013">
    <property type="protein sequence ID" value="SNR64098.1"/>
    <property type="molecule type" value="Genomic_DNA"/>
</dbReference>
<dbReference type="AlphaFoldDB" id="A0A238XZW9"/>
<accession>A0A238XZW9</accession>
<reference evidence="1" key="1">
    <citation type="submission" date="2017-06" db="EMBL/GenBank/DDBJ databases">
        <authorList>
            <person name="Kim H.J."/>
            <person name="Triplett B.A."/>
        </authorList>
    </citation>
    <scope>NUCLEOTIDE SEQUENCE [LARGE SCALE GENOMIC DNA]</scope>
    <source>
        <strain evidence="1">DSM 29052</strain>
    </source>
</reference>
<evidence type="ECO:0000313" key="2">
    <source>
        <dbReference type="Proteomes" id="UP000198417"/>
    </source>
</evidence>
<gene>
    <name evidence="1" type="ORF">SAMN06265370_113133</name>
</gene>